<protein>
    <submittedName>
        <fullName evidence="1">Uncharacterized protein</fullName>
    </submittedName>
</protein>
<proteinExistence type="predicted"/>
<keyword evidence="2" id="KW-1185">Reference proteome</keyword>
<reference evidence="1" key="1">
    <citation type="journal article" date="2019" name="bioRxiv">
        <title>The Genome of the Zebra Mussel, Dreissena polymorpha: A Resource for Invasive Species Research.</title>
        <authorList>
            <person name="McCartney M.A."/>
            <person name="Auch B."/>
            <person name="Kono T."/>
            <person name="Mallez S."/>
            <person name="Zhang Y."/>
            <person name="Obille A."/>
            <person name="Becker A."/>
            <person name="Abrahante J.E."/>
            <person name="Garbe J."/>
            <person name="Badalamenti J.P."/>
            <person name="Herman A."/>
            <person name="Mangelson H."/>
            <person name="Liachko I."/>
            <person name="Sullivan S."/>
            <person name="Sone E.D."/>
            <person name="Koren S."/>
            <person name="Silverstein K.A.T."/>
            <person name="Beckman K.B."/>
            <person name="Gohl D.M."/>
        </authorList>
    </citation>
    <scope>NUCLEOTIDE SEQUENCE</scope>
    <source>
        <strain evidence="1">Duluth1</strain>
        <tissue evidence="1">Whole animal</tissue>
    </source>
</reference>
<dbReference type="Proteomes" id="UP000828390">
    <property type="component" value="Unassembled WGS sequence"/>
</dbReference>
<evidence type="ECO:0000313" key="2">
    <source>
        <dbReference type="Proteomes" id="UP000828390"/>
    </source>
</evidence>
<reference evidence="1" key="2">
    <citation type="submission" date="2020-11" db="EMBL/GenBank/DDBJ databases">
        <authorList>
            <person name="McCartney M.A."/>
            <person name="Auch B."/>
            <person name="Kono T."/>
            <person name="Mallez S."/>
            <person name="Becker A."/>
            <person name="Gohl D.M."/>
            <person name="Silverstein K.A.T."/>
            <person name="Koren S."/>
            <person name="Bechman K.B."/>
            <person name="Herman A."/>
            <person name="Abrahante J.E."/>
            <person name="Garbe J."/>
        </authorList>
    </citation>
    <scope>NUCLEOTIDE SEQUENCE</scope>
    <source>
        <strain evidence="1">Duluth1</strain>
        <tissue evidence="1">Whole animal</tissue>
    </source>
</reference>
<evidence type="ECO:0000313" key="1">
    <source>
        <dbReference type="EMBL" id="KAH3864695.1"/>
    </source>
</evidence>
<comment type="caution">
    <text evidence="1">The sequence shown here is derived from an EMBL/GenBank/DDBJ whole genome shotgun (WGS) entry which is preliminary data.</text>
</comment>
<gene>
    <name evidence="1" type="ORF">DPMN_027720</name>
</gene>
<organism evidence="1 2">
    <name type="scientific">Dreissena polymorpha</name>
    <name type="common">Zebra mussel</name>
    <name type="synonym">Mytilus polymorpha</name>
    <dbReference type="NCBI Taxonomy" id="45954"/>
    <lineage>
        <taxon>Eukaryota</taxon>
        <taxon>Metazoa</taxon>
        <taxon>Spiralia</taxon>
        <taxon>Lophotrochozoa</taxon>
        <taxon>Mollusca</taxon>
        <taxon>Bivalvia</taxon>
        <taxon>Autobranchia</taxon>
        <taxon>Heteroconchia</taxon>
        <taxon>Euheterodonta</taxon>
        <taxon>Imparidentia</taxon>
        <taxon>Neoheterodontei</taxon>
        <taxon>Myida</taxon>
        <taxon>Dreissenoidea</taxon>
        <taxon>Dreissenidae</taxon>
        <taxon>Dreissena</taxon>
    </lineage>
</organism>
<name>A0A9D4LTG1_DREPO</name>
<dbReference type="EMBL" id="JAIWYP010000002">
    <property type="protein sequence ID" value="KAH3864695.1"/>
    <property type="molecule type" value="Genomic_DNA"/>
</dbReference>
<dbReference type="AlphaFoldDB" id="A0A9D4LTG1"/>
<accession>A0A9D4LTG1</accession>
<sequence length="165" mass="18545">MLPAKGHRDLWEVVHELPDVARLRVFHHALSHIKHYVSQYEDLNTTVDDVKKALNNTSHENSIEGVLLNEAKSILITQMRGPSVFLFLAGAIASQLNVVECGKTTVSYPPCACTMNIDSVQSIFIDRRENHYAITEKSMWRGRATSMTRGTNDVQKVRRTAVLTA</sequence>